<evidence type="ECO:0000256" key="1">
    <source>
        <dbReference type="ARBA" id="ARBA00022475"/>
    </source>
</evidence>
<evidence type="ECO:0000256" key="3">
    <source>
        <dbReference type="ARBA" id="ARBA00022670"/>
    </source>
</evidence>
<feature type="transmembrane region" description="Helical" evidence="8">
    <location>
        <begin position="29"/>
        <end position="47"/>
    </location>
</feature>
<comment type="caution">
    <text evidence="9">The sequence shown here is derived from an EMBL/GenBank/DDBJ whole genome shotgun (WGS) entry which is preliminary data.</text>
</comment>
<sequence>MIDFLSLRIAQGIKKSVPDSPITITVMKYALSIIINALMIIVLSLLISTLTGRTLEVTIALTVFPFLRQASGGYHMRSGMKCVLFSTVLITSISLADFEYWTIMTLGIVSFILVGLFAPSNIEKQSRIPKNYYPALKIVSLMIVSSNFLIASPVIGAAFLAQSISLIHMKGGDNK</sequence>
<dbReference type="Pfam" id="PF04647">
    <property type="entry name" value="AgrB"/>
    <property type="match status" value="1"/>
</dbReference>
<dbReference type="Proteomes" id="UP000187323">
    <property type="component" value="Unassembled WGS sequence"/>
</dbReference>
<dbReference type="InterPro" id="IPR006741">
    <property type="entry name" value="AgrB"/>
</dbReference>
<keyword evidence="3" id="KW-0645">Protease</keyword>
<evidence type="ECO:0000313" key="9">
    <source>
        <dbReference type="EMBL" id="OME11225.1"/>
    </source>
</evidence>
<dbReference type="GO" id="GO:0008233">
    <property type="term" value="F:peptidase activity"/>
    <property type="evidence" value="ECO:0007669"/>
    <property type="project" value="UniProtKB-KW"/>
</dbReference>
<keyword evidence="7 8" id="KW-0472">Membrane</keyword>
<name>A0AB36J4H4_9BACL</name>
<gene>
    <name evidence="9" type="ORF">BSK47_29475</name>
</gene>
<evidence type="ECO:0000313" key="10">
    <source>
        <dbReference type="Proteomes" id="UP000187323"/>
    </source>
</evidence>
<feature type="transmembrane region" description="Helical" evidence="8">
    <location>
        <begin position="138"/>
        <end position="161"/>
    </location>
</feature>
<accession>A0AB36J4H4</accession>
<dbReference type="GO" id="GO:0016020">
    <property type="term" value="C:membrane"/>
    <property type="evidence" value="ECO:0007669"/>
    <property type="project" value="InterPro"/>
</dbReference>
<proteinExistence type="predicted"/>
<keyword evidence="2" id="KW-0673">Quorum sensing</keyword>
<dbReference type="GO" id="GO:0006508">
    <property type="term" value="P:proteolysis"/>
    <property type="evidence" value="ECO:0007669"/>
    <property type="project" value="UniProtKB-KW"/>
</dbReference>
<organism evidence="9 10">
    <name type="scientific">Paenibacillus odorifer</name>
    <dbReference type="NCBI Taxonomy" id="189426"/>
    <lineage>
        <taxon>Bacteria</taxon>
        <taxon>Bacillati</taxon>
        <taxon>Bacillota</taxon>
        <taxon>Bacilli</taxon>
        <taxon>Bacillales</taxon>
        <taxon>Paenibacillaceae</taxon>
        <taxon>Paenibacillus</taxon>
    </lineage>
</organism>
<dbReference type="AlphaFoldDB" id="A0AB36J4H4"/>
<evidence type="ECO:0000256" key="2">
    <source>
        <dbReference type="ARBA" id="ARBA00022654"/>
    </source>
</evidence>
<dbReference type="SMART" id="SM00793">
    <property type="entry name" value="AgrB"/>
    <property type="match status" value="1"/>
</dbReference>
<evidence type="ECO:0000256" key="8">
    <source>
        <dbReference type="SAM" id="Phobius"/>
    </source>
</evidence>
<evidence type="ECO:0008006" key="11">
    <source>
        <dbReference type="Google" id="ProtNLM"/>
    </source>
</evidence>
<dbReference type="GO" id="GO:0009372">
    <property type="term" value="P:quorum sensing"/>
    <property type="evidence" value="ECO:0007669"/>
    <property type="project" value="UniProtKB-KW"/>
</dbReference>
<keyword evidence="4 8" id="KW-0812">Transmembrane</keyword>
<evidence type="ECO:0000256" key="5">
    <source>
        <dbReference type="ARBA" id="ARBA00022801"/>
    </source>
</evidence>
<keyword evidence="5" id="KW-0378">Hydrolase</keyword>
<dbReference type="EMBL" id="MPTO01000041">
    <property type="protein sequence ID" value="OME11225.1"/>
    <property type="molecule type" value="Genomic_DNA"/>
</dbReference>
<keyword evidence="6 8" id="KW-1133">Transmembrane helix</keyword>
<dbReference type="RefSeq" id="WP_076138642.1">
    <property type="nucleotide sequence ID" value="NZ_MPTO01000041.1"/>
</dbReference>
<feature type="transmembrane region" description="Helical" evidence="8">
    <location>
        <begin position="101"/>
        <end position="118"/>
    </location>
</feature>
<evidence type="ECO:0000256" key="6">
    <source>
        <dbReference type="ARBA" id="ARBA00022989"/>
    </source>
</evidence>
<keyword evidence="1" id="KW-1003">Cell membrane</keyword>
<reference evidence="9 10" key="1">
    <citation type="submission" date="2016-10" db="EMBL/GenBank/DDBJ databases">
        <title>Paenibacillus species isolates.</title>
        <authorList>
            <person name="Beno S.M."/>
        </authorList>
    </citation>
    <scope>NUCLEOTIDE SEQUENCE [LARGE SCALE GENOMIC DNA]</scope>
    <source>
        <strain evidence="9 10">FSL H7-0918</strain>
    </source>
</reference>
<evidence type="ECO:0000256" key="7">
    <source>
        <dbReference type="ARBA" id="ARBA00023136"/>
    </source>
</evidence>
<evidence type="ECO:0000256" key="4">
    <source>
        <dbReference type="ARBA" id="ARBA00022692"/>
    </source>
</evidence>
<protein>
    <recommendedName>
        <fullName evidence="11">Accessory regulator AgrB</fullName>
    </recommendedName>
</protein>